<keyword evidence="12" id="KW-1185">Reference proteome</keyword>
<dbReference type="Gene3D" id="3.10.10.10">
    <property type="entry name" value="HIV Type 1 Reverse Transcriptase, subunit A, domain 1"/>
    <property type="match status" value="1"/>
</dbReference>
<dbReference type="SUPFAM" id="SSF50630">
    <property type="entry name" value="Acid proteases"/>
    <property type="match status" value="1"/>
</dbReference>
<evidence type="ECO:0000259" key="9">
    <source>
        <dbReference type="PROSITE" id="PS50158"/>
    </source>
</evidence>
<dbReference type="SUPFAM" id="SSF56672">
    <property type="entry name" value="DNA/RNA polymerases"/>
    <property type="match status" value="1"/>
</dbReference>
<sequence>MGKRRRSRSQSITSGDSDYKRRRRGSTRRSELRESLHVIMTRLGALENRSTITTEYNAETPVQSTPGSTEKIVEAIQSLKWGSSRDYYVSNFDPNVHDVDCWFAEVDRAQVLNKWSDSECLSRIGFCLKGDAKSWLDDWVTSDRTWSNFKNDFKSLCVQKIDVANILYEVMSTNSDGYATYAEYARRSLLRLRVVQGLSDELISAIVIRGITDPHIKASATNHNLKPSELVNYLATFIKPVPSKSEKRWTSDKDRCYDKSLTLKRHVPSVPLKCFSCGRTGHKQINCRSKQKQSASAKQNHTSASVIPSTSAKATNSDVNLESKTICAYCKKIGHHNKDCFAKQRSDQRKADVNFCFPPKSRNSKDVMVGVVQGIPIDVLIDSGALDVSLISQAVVNYLSCSSNPTYRELKGVGHSITRVFFYVTLTIEFEEISLEVDLLVVPSDSMNAPIIIGTDVLNREGVVYVRSGGCQRLTYSPVSAKVSAVDTDEHAIRTSIVGTDYEKLVEILNEFTKFMITGTATSTVTTGSMHIRLNSDAPIYYRPYRLSFNEKLKVREIIADLLSKGIIRESESAYASPILLIKKKDGTDRMCVDFRALNRITIKDRYPLPLIEDHIDRLGKGRYFTTLDMASGFYQICLNEASIPLTGFVTPEGHYEYLKMPFGLTNAPVVFQRIISDTLRSFINNGTVVVYIDDVLLISESVDAGLHILRHVLQTLTDAGFSLNMKKCSFLNTEVEYLGRTITNGEVRPSKSKIAALINSPEPKNVRQVRQFLGLAGYFRKYVENYAFKTMCISRLTKKDVEFKWGEEQKQARADTIKCLTSEPVLAIFNPTLLTEVHTDASSQGYGAVLLQIHRDGSKSLIAYYSQVTTGP</sequence>
<dbReference type="SMART" id="SM00343">
    <property type="entry name" value="ZnF_C2HC"/>
    <property type="match status" value="2"/>
</dbReference>
<keyword evidence="7" id="KW-0863">Zinc-finger</keyword>
<evidence type="ECO:0000256" key="3">
    <source>
        <dbReference type="ARBA" id="ARBA00022695"/>
    </source>
</evidence>
<name>A0A821SWJ5_9NEOP</name>
<dbReference type="InterPro" id="IPR021109">
    <property type="entry name" value="Peptidase_aspartic_dom_sf"/>
</dbReference>
<evidence type="ECO:0000256" key="7">
    <source>
        <dbReference type="PROSITE-ProRule" id="PRU00047"/>
    </source>
</evidence>
<keyword evidence="7" id="KW-0862">Zinc</keyword>
<evidence type="ECO:0000313" key="11">
    <source>
        <dbReference type="EMBL" id="CAF4865526.1"/>
    </source>
</evidence>
<dbReference type="GO" id="GO:0008270">
    <property type="term" value="F:zinc ion binding"/>
    <property type="evidence" value="ECO:0007669"/>
    <property type="project" value="UniProtKB-KW"/>
</dbReference>
<dbReference type="EMBL" id="CAJOBZ010000021">
    <property type="protein sequence ID" value="CAF4865526.1"/>
    <property type="molecule type" value="Genomic_DNA"/>
</dbReference>
<feature type="region of interest" description="Disordered" evidence="8">
    <location>
        <begin position="1"/>
        <end position="30"/>
    </location>
</feature>
<dbReference type="AlphaFoldDB" id="A0A821SWJ5"/>
<dbReference type="GO" id="GO:0004519">
    <property type="term" value="F:endonuclease activity"/>
    <property type="evidence" value="ECO:0007669"/>
    <property type="project" value="UniProtKB-KW"/>
</dbReference>
<dbReference type="PROSITE" id="PS50878">
    <property type="entry name" value="RT_POL"/>
    <property type="match status" value="1"/>
</dbReference>
<proteinExistence type="predicted"/>
<dbReference type="Gene3D" id="2.40.70.10">
    <property type="entry name" value="Acid Proteases"/>
    <property type="match status" value="1"/>
</dbReference>
<evidence type="ECO:0000256" key="4">
    <source>
        <dbReference type="ARBA" id="ARBA00022722"/>
    </source>
</evidence>
<dbReference type="InterPro" id="IPR043128">
    <property type="entry name" value="Rev_trsase/Diguanyl_cyclase"/>
</dbReference>
<feature type="domain" description="Reverse transcriptase" evidence="10">
    <location>
        <begin position="563"/>
        <end position="743"/>
    </location>
</feature>
<keyword evidence="7" id="KW-0479">Metal-binding</keyword>
<dbReference type="PROSITE" id="PS50158">
    <property type="entry name" value="ZF_CCHC"/>
    <property type="match status" value="1"/>
</dbReference>
<dbReference type="InterPro" id="IPR050951">
    <property type="entry name" value="Retrovirus_Pol_polyprotein"/>
</dbReference>
<dbReference type="GO" id="GO:0003676">
    <property type="term" value="F:nucleic acid binding"/>
    <property type="evidence" value="ECO:0007669"/>
    <property type="project" value="InterPro"/>
</dbReference>
<evidence type="ECO:0000313" key="12">
    <source>
        <dbReference type="Proteomes" id="UP000663880"/>
    </source>
</evidence>
<dbReference type="CDD" id="cd01647">
    <property type="entry name" value="RT_LTR"/>
    <property type="match status" value="1"/>
</dbReference>
<keyword evidence="3" id="KW-0548">Nucleotidyltransferase</keyword>
<protein>
    <recommendedName>
        <fullName evidence="1">RNA-directed DNA polymerase</fullName>
        <ecNumber evidence="1">2.7.7.49</ecNumber>
    </recommendedName>
</protein>
<feature type="domain" description="CCHC-type" evidence="9">
    <location>
        <begin position="273"/>
        <end position="289"/>
    </location>
</feature>
<keyword evidence="2" id="KW-0808">Transferase</keyword>
<dbReference type="InterPro" id="IPR001878">
    <property type="entry name" value="Znf_CCHC"/>
</dbReference>
<dbReference type="Gene3D" id="3.30.70.270">
    <property type="match status" value="2"/>
</dbReference>
<evidence type="ECO:0000256" key="6">
    <source>
        <dbReference type="ARBA" id="ARBA00023268"/>
    </source>
</evidence>
<organism evidence="11 12">
    <name type="scientific">Pieris macdunnoughi</name>
    <dbReference type="NCBI Taxonomy" id="345717"/>
    <lineage>
        <taxon>Eukaryota</taxon>
        <taxon>Metazoa</taxon>
        <taxon>Ecdysozoa</taxon>
        <taxon>Arthropoda</taxon>
        <taxon>Hexapoda</taxon>
        <taxon>Insecta</taxon>
        <taxon>Pterygota</taxon>
        <taxon>Neoptera</taxon>
        <taxon>Endopterygota</taxon>
        <taxon>Lepidoptera</taxon>
        <taxon>Glossata</taxon>
        <taxon>Ditrysia</taxon>
        <taxon>Papilionoidea</taxon>
        <taxon>Pieridae</taxon>
        <taxon>Pierinae</taxon>
        <taxon>Pieris</taxon>
    </lineage>
</organism>
<gene>
    <name evidence="11" type="ORF">PMACD_LOCUS8293</name>
</gene>
<dbReference type="InterPro" id="IPR000477">
    <property type="entry name" value="RT_dom"/>
</dbReference>
<dbReference type="Gene3D" id="4.10.60.10">
    <property type="entry name" value="Zinc finger, CCHC-type"/>
    <property type="match status" value="1"/>
</dbReference>
<evidence type="ECO:0000259" key="10">
    <source>
        <dbReference type="PROSITE" id="PS50878"/>
    </source>
</evidence>
<dbReference type="CDD" id="cd00303">
    <property type="entry name" value="retropepsin_like"/>
    <property type="match status" value="1"/>
</dbReference>
<reference evidence="11" key="1">
    <citation type="submission" date="2021-02" db="EMBL/GenBank/DDBJ databases">
        <authorList>
            <person name="Steward A R."/>
        </authorList>
    </citation>
    <scope>NUCLEOTIDE SEQUENCE</scope>
</reference>
<dbReference type="FunFam" id="3.30.70.270:FF:000020">
    <property type="entry name" value="Transposon Tf2-6 polyprotein-like Protein"/>
    <property type="match status" value="1"/>
</dbReference>
<dbReference type="Pfam" id="PF17919">
    <property type="entry name" value="RT_RNaseH_2"/>
    <property type="match status" value="1"/>
</dbReference>
<dbReference type="Pfam" id="PF08284">
    <property type="entry name" value="RVP_2"/>
    <property type="match status" value="1"/>
</dbReference>
<comment type="caution">
    <text evidence="11">The sequence shown here is derived from an EMBL/GenBank/DDBJ whole genome shotgun (WGS) entry which is preliminary data.</text>
</comment>
<evidence type="ECO:0000256" key="8">
    <source>
        <dbReference type="SAM" id="MobiDB-lite"/>
    </source>
</evidence>
<keyword evidence="6" id="KW-0511">Multifunctional enzyme</keyword>
<dbReference type="InterPro" id="IPR041577">
    <property type="entry name" value="RT_RNaseH_2"/>
</dbReference>
<dbReference type="Proteomes" id="UP000663880">
    <property type="component" value="Unassembled WGS sequence"/>
</dbReference>
<dbReference type="Pfam" id="PF00078">
    <property type="entry name" value="RVT_1"/>
    <property type="match status" value="1"/>
</dbReference>
<accession>A0A821SWJ5</accession>
<keyword evidence="5" id="KW-0255">Endonuclease</keyword>
<keyword evidence="5" id="KW-0378">Hydrolase</keyword>
<evidence type="ECO:0000256" key="2">
    <source>
        <dbReference type="ARBA" id="ARBA00022679"/>
    </source>
</evidence>
<dbReference type="EC" id="2.7.7.49" evidence="1"/>
<keyword evidence="4" id="KW-0540">Nuclease</keyword>
<dbReference type="OrthoDB" id="420169at2759"/>
<dbReference type="InterPro" id="IPR043502">
    <property type="entry name" value="DNA/RNA_pol_sf"/>
</dbReference>
<evidence type="ECO:0000256" key="5">
    <source>
        <dbReference type="ARBA" id="ARBA00022759"/>
    </source>
</evidence>
<feature type="region of interest" description="Disordered" evidence="8">
    <location>
        <begin position="288"/>
        <end position="310"/>
    </location>
</feature>
<evidence type="ECO:0000256" key="1">
    <source>
        <dbReference type="ARBA" id="ARBA00012493"/>
    </source>
</evidence>
<dbReference type="PANTHER" id="PTHR37984:SF5">
    <property type="entry name" value="PROTEIN NYNRIN-LIKE"/>
    <property type="match status" value="1"/>
</dbReference>
<dbReference type="GO" id="GO:0003964">
    <property type="term" value="F:RNA-directed DNA polymerase activity"/>
    <property type="evidence" value="ECO:0007669"/>
    <property type="project" value="UniProtKB-EC"/>
</dbReference>
<dbReference type="PANTHER" id="PTHR37984">
    <property type="entry name" value="PROTEIN CBG26694"/>
    <property type="match status" value="1"/>
</dbReference>